<name>A0A2V1K320_9BURK</name>
<dbReference type="InterPro" id="IPR019004">
    <property type="entry name" value="YqeY/Aim41"/>
</dbReference>
<dbReference type="InterPro" id="IPR042184">
    <property type="entry name" value="YqeY/Aim41_N"/>
</dbReference>
<keyword evidence="2" id="KW-1185">Reference proteome</keyword>
<dbReference type="GO" id="GO:0016884">
    <property type="term" value="F:carbon-nitrogen ligase activity, with glutamine as amido-N-donor"/>
    <property type="evidence" value="ECO:0007669"/>
    <property type="project" value="InterPro"/>
</dbReference>
<dbReference type="PANTHER" id="PTHR28055:SF1">
    <property type="entry name" value="ALTERED INHERITANCE OF MITOCHONDRIA PROTEIN 41, MITOCHONDRIAL"/>
    <property type="match status" value="1"/>
</dbReference>
<dbReference type="AlphaFoldDB" id="A0A2V1K320"/>
<evidence type="ECO:0000313" key="1">
    <source>
        <dbReference type="EMBL" id="PWF23331.1"/>
    </source>
</evidence>
<dbReference type="PANTHER" id="PTHR28055">
    <property type="entry name" value="ALTERED INHERITANCE OF MITOCHONDRIA PROTEIN 41, MITOCHONDRIAL"/>
    <property type="match status" value="1"/>
</dbReference>
<dbReference type="GO" id="GO:0016740">
    <property type="term" value="F:transferase activity"/>
    <property type="evidence" value="ECO:0007669"/>
    <property type="project" value="UniProtKB-KW"/>
</dbReference>
<proteinExistence type="predicted"/>
<reference evidence="2" key="1">
    <citation type="submission" date="2018-05" db="EMBL/GenBank/DDBJ databases">
        <authorList>
            <person name="Li Y."/>
        </authorList>
    </citation>
    <scope>NUCLEOTIDE SEQUENCE [LARGE SCALE GENOMIC DNA]</scope>
    <source>
        <strain evidence="2">3d-2-2</strain>
    </source>
</reference>
<dbReference type="RefSeq" id="WP_109061948.1">
    <property type="nucleotide sequence ID" value="NZ_QETA01000003.1"/>
</dbReference>
<dbReference type="Gene3D" id="1.10.1510.10">
    <property type="entry name" value="Uncharacterised protein YqeY/AIM41 PF09424, N-terminal domain"/>
    <property type="match status" value="1"/>
</dbReference>
<dbReference type="Pfam" id="PF09424">
    <property type="entry name" value="YqeY"/>
    <property type="match status" value="1"/>
</dbReference>
<organism evidence="1 2">
    <name type="scientific">Corticimicrobacter populi</name>
    <dbReference type="NCBI Taxonomy" id="2175229"/>
    <lineage>
        <taxon>Bacteria</taxon>
        <taxon>Pseudomonadati</taxon>
        <taxon>Pseudomonadota</taxon>
        <taxon>Betaproteobacteria</taxon>
        <taxon>Burkholderiales</taxon>
        <taxon>Alcaligenaceae</taxon>
        <taxon>Corticimicrobacter</taxon>
    </lineage>
</organism>
<sequence>MTDISLKERISSAVKDAMRARASERLGTLRLLQAAIKQKEVDERRELSDADITAILEKQVKQRRESVAAYEQAGRTETAAQERAEITVLQEFLPQAASAEEISAAIDAAIAAATAQGVSGAPAMGVIMAELKQKLAGRADMGALSKDVKARL</sequence>
<dbReference type="SUPFAM" id="SSF89095">
    <property type="entry name" value="GatB/YqeY motif"/>
    <property type="match status" value="1"/>
</dbReference>
<evidence type="ECO:0000313" key="2">
    <source>
        <dbReference type="Proteomes" id="UP000245212"/>
    </source>
</evidence>
<dbReference type="InterPro" id="IPR003789">
    <property type="entry name" value="Asn/Gln_tRNA_amidoTrase-B-like"/>
</dbReference>
<dbReference type="Proteomes" id="UP000245212">
    <property type="component" value="Unassembled WGS sequence"/>
</dbReference>
<dbReference type="Gene3D" id="1.10.10.410">
    <property type="match status" value="1"/>
</dbReference>
<dbReference type="EMBL" id="QETA01000003">
    <property type="protein sequence ID" value="PWF23331.1"/>
    <property type="molecule type" value="Genomic_DNA"/>
</dbReference>
<keyword evidence="1" id="KW-0808">Transferase</keyword>
<protein>
    <submittedName>
        <fullName evidence="1">Glutamyl-tRNA amidotransferase</fullName>
    </submittedName>
</protein>
<gene>
    <name evidence="1" type="ORF">DD235_08705</name>
</gene>
<accession>A0A2V1K320</accession>
<dbReference type="InterPro" id="IPR023168">
    <property type="entry name" value="GatB_Yqey_C_2"/>
</dbReference>
<comment type="caution">
    <text evidence="1">The sequence shown here is derived from an EMBL/GenBank/DDBJ whole genome shotgun (WGS) entry which is preliminary data.</text>
</comment>